<organism evidence="1 2">
    <name type="scientific">Pseudonocardia adelaidensis</name>
    <dbReference type="NCBI Taxonomy" id="648754"/>
    <lineage>
        <taxon>Bacteria</taxon>
        <taxon>Bacillati</taxon>
        <taxon>Actinomycetota</taxon>
        <taxon>Actinomycetes</taxon>
        <taxon>Pseudonocardiales</taxon>
        <taxon>Pseudonocardiaceae</taxon>
        <taxon>Pseudonocardia</taxon>
    </lineage>
</organism>
<reference evidence="2" key="1">
    <citation type="journal article" date="2019" name="Int. J. Syst. Evol. Microbiol.">
        <title>The Global Catalogue of Microorganisms (GCM) 10K type strain sequencing project: providing services to taxonomists for standard genome sequencing and annotation.</title>
        <authorList>
            <consortium name="The Broad Institute Genomics Platform"/>
            <consortium name="The Broad Institute Genome Sequencing Center for Infectious Disease"/>
            <person name="Wu L."/>
            <person name="Ma J."/>
        </authorList>
    </citation>
    <scope>NUCLEOTIDE SEQUENCE [LARGE SCALE GENOMIC DNA]</scope>
    <source>
        <strain evidence="2">JCM 18302</strain>
    </source>
</reference>
<sequence>MVTTEDDVCRYTGTTDWQEVHERVLAAFAKGWDTPEPRAWDSLMAENIELNQPLTQPGTTRRTWHDEAQRIVTLLHR</sequence>
<protein>
    <submittedName>
        <fullName evidence="1">Uncharacterized protein</fullName>
    </submittedName>
</protein>
<dbReference type="Proteomes" id="UP001500804">
    <property type="component" value="Unassembled WGS sequence"/>
</dbReference>
<accession>A0ABP9NEG0</accession>
<evidence type="ECO:0000313" key="1">
    <source>
        <dbReference type="EMBL" id="GAA5113171.1"/>
    </source>
</evidence>
<keyword evidence="2" id="KW-1185">Reference proteome</keyword>
<evidence type="ECO:0000313" key="2">
    <source>
        <dbReference type="Proteomes" id="UP001500804"/>
    </source>
</evidence>
<comment type="caution">
    <text evidence="1">The sequence shown here is derived from an EMBL/GenBank/DDBJ whole genome shotgun (WGS) entry which is preliminary data.</text>
</comment>
<name>A0ABP9NEG0_9PSEU</name>
<dbReference type="EMBL" id="BAABJO010000003">
    <property type="protein sequence ID" value="GAA5113171.1"/>
    <property type="molecule type" value="Genomic_DNA"/>
</dbReference>
<proteinExistence type="predicted"/>
<gene>
    <name evidence="1" type="ORF">GCM10023320_08420</name>
</gene>